<accession>A0A0V1MIB2</accession>
<dbReference type="EMBL" id="JYDO01000094">
    <property type="protein sequence ID" value="KRZ71574.1"/>
    <property type="molecule type" value="Genomic_DNA"/>
</dbReference>
<comment type="caution">
    <text evidence="1">The sequence shown here is derived from an EMBL/GenBank/DDBJ whole genome shotgun (WGS) entry which is preliminary data.</text>
</comment>
<keyword evidence="1" id="KW-0808">Transferase</keyword>
<dbReference type="SUPFAM" id="SSF57903">
    <property type="entry name" value="FYVE/PHD zinc finger"/>
    <property type="match status" value="1"/>
</dbReference>
<protein>
    <submittedName>
        <fullName evidence="1">Lysine-specific demethylase 3B</fullName>
    </submittedName>
</protein>
<dbReference type="InterPro" id="IPR011011">
    <property type="entry name" value="Znf_FYVE_PHD"/>
</dbReference>
<sequence length="302" mass="35803">MKMRRADLSLFASNNIFEKLLSFTKRMQNRVSFLVINDICKLGFGTEKGKYRFPTRKKCYEKAAKSSEQLNQFTFSRNAINYRNFVEQSNTETPATSRQLSSDESAYILFYTRFSFWNILKAEKRFKNEYRRATGKTEKDIALKVFNNDREVCDVCLMSIFNFHAICRRCGFTVCMACFNDRLNKVQYEDTGPYFDEYKWYFLTDLSMANHHPAAMDLCYFHEENPSKRRIPMKKLGRRFSKCSAETMRGGKNDRCLPNVKHFYINNGNLLVLEEPYNEESIAHFRKHWRNAHRGESAFHRC</sequence>
<dbReference type="GO" id="GO:0008168">
    <property type="term" value="F:methyltransferase activity"/>
    <property type="evidence" value="ECO:0007669"/>
    <property type="project" value="UniProtKB-KW"/>
</dbReference>
<proteinExistence type="predicted"/>
<dbReference type="OrthoDB" id="1667110at2759"/>
<dbReference type="AlphaFoldDB" id="A0A0V1MIB2"/>
<dbReference type="GO" id="GO:0032259">
    <property type="term" value="P:methylation"/>
    <property type="evidence" value="ECO:0007669"/>
    <property type="project" value="UniProtKB-KW"/>
</dbReference>
<evidence type="ECO:0000313" key="2">
    <source>
        <dbReference type="Proteomes" id="UP000054843"/>
    </source>
</evidence>
<dbReference type="Proteomes" id="UP000054843">
    <property type="component" value="Unassembled WGS sequence"/>
</dbReference>
<evidence type="ECO:0000313" key="1">
    <source>
        <dbReference type="EMBL" id="KRZ71574.1"/>
    </source>
</evidence>
<organism evidence="1 2">
    <name type="scientific">Trichinella papuae</name>
    <dbReference type="NCBI Taxonomy" id="268474"/>
    <lineage>
        <taxon>Eukaryota</taxon>
        <taxon>Metazoa</taxon>
        <taxon>Ecdysozoa</taxon>
        <taxon>Nematoda</taxon>
        <taxon>Enoplea</taxon>
        <taxon>Dorylaimia</taxon>
        <taxon>Trichinellida</taxon>
        <taxon>Trichinellidae</taxon>
        <taxon>Trichinella</taxon>
    </lineage>
</organism>
<keyword evidence="1" id="KW-0489">Methyltransferase</keyword>
<name>A0A0V1MIB2_9BILA</name>
<dbReference type="STRING" id="268474.A0A0V1MIB2"/>
<gene>
    <name evidence="1" type="primary">KDM3B</name>
    <name evidence="1" type="ORF">T10_10825</name>
</gene>
<reference evidence="1 2" key="1">
    <citation type="submission" date="2015-01" db="EMBL/GenBank/DDBJ databases">
        <title>Evolution of Trichinella species and genotypes.</title>
        <authorList>
            <person name="Korhonen P.K."/>
            <person name="Edoardo P."/>
            <person name="Giuseppe L.R."/>
            <person name="Gasser R.B."/>
        </authorList>
    </citation>
    <scope>NUCLEOTIDE SEQUENCE [LARGE SCALE GENOMIC DNA]</scope>
    <source>
        <strain evidence="1">ISS1980</strain>
    </source>
</reference>
<keyword evidence="2" id="KW-1185">Reference proteome</keyword>